<evidence type="ECO:0000313" key="2">
    <source>
        <dbReference type="EMBL" id="KAJ1116834.1"/>
    </source>
</evidence>
<name>A0AAV7NMR8_PLEWA</name>
<evidence type="ECO:0000313" key="3">
    <source>
        <dbReference type="Proteomes" id="UP001066276"/>
    </source>
</evidence>
<feature type="compositionally biased region" description="Polar residues" evidence="1">
    <location>
        <begin position="243"/>
        <end position="257"/>
    </location>
</feature>
<dbReference type="EMBL" id="JANPWB010000012">
    <property type="protein sequence ID" value="KAJ1116834.1"/>
    <property type="molecule type" value="Genomic_DNA"/>
</dbReference>
<comment type="caution">
    <text evidence="2">The sequence shown here is derived from an EMBL/GenBank/DDBJ whole genome shotgun (WGS) entry which is preliminary data.</text>
</comment>
<reference evidence="2" key="1">
    <citation type="journal article" date="2022" name="bioRxiv">
        <title>Sequencing and chromosome-scale assembly of the giantPleurodeles waltlgenome.</title>
        <authorList>
            <person name="Brown T."/>
            <person name="Elewa A."/>
            <person name="Iarovenko S."/>
            <person name="Subramanian E."/>
            <person name="Araus A.J."/>
            <person name="Petzold A."/>
            <person name="Susuki M."/>
            <person name="Suzuki K.-i.T."/>
            <person name="Hayashi T."/>
            <person name="Toyoda A."/>
            <person name="Oliveira C."/>
            <person name="Osipova E."/>
            <person name="Leigh N.D."/>
            <person name="Simon A."/>
            <person name="Yun M.H."/>
        </authorList>
    </citation>
    <scope>NUCLEOTIDE SEQUENCE</scope>
    <source>
        <strain evidence="2">20211129_DDA</strain>
        <tissue evidence="2">Liver</tissue>
    </source>
</reference>
<feature type="compositionally biased region" description="Polar residues" evidence="1">
    <location>
        <begin position="129"/>
        <end position="141"/>
    </location>
</feature>
<accession>A0AAV7NMR8</accession>
<keyword evidence="3" id="KW-1185">Reference proteome</keyword>
<organism evidence="2 3">
    <name type="scientific">Pleurodeles waltl</name>
    <name type="common">Iberian ribbed newt</name>
    <dbReference type="NCBI Taxonomy" id="8319"/>
    <lineage>
        <taxon>Eukaryota</taxon>
        <taxon>Metazoa</taxon>
        <taxon>Chordata</taxon>
        <taxon>Craniata</taxon>
        <taxon>Vertebrata</taxon>
        <taxon>Euteleostomi</taxon>
        <taxon>Amphibia</taxon>
        <taxon>Batrachia</taxon>
        <taxon>Caudata</taxon>
        <taxon>Salamandroidea</taxon>
        <taxon>Salamandridae</taxon>
        <taxon>Pleurodelinae</taxon>
        <taxon>Pleurodeles</taxon>
    </lineage>
</organism>
<sequence>MQLSVTYWKSECFAQTLVVYKSVASWSSKQTLRPKLMYKAKARDHRELEGPERKPNRGPEHENRARTWRAIQKALKRGLPGTSDNTGDRAAKKKETRRNNREDCYDEEEAERDSSGPSSAESAEIHLGRSNTVTRPSSIQGVNGDPNGAKQGPARNRLHPRQHRDGNRSGSDATLRCTSWQQHPGYTNSRPRQHREGSALGATRPSGAQGGTPPDSNSPPLPPLGQDQRVTRTSALPGEDAARQSSVVVEPTRTCSGSAPGRLKATPNAGSRRSAQQKGPSRRRDVGQLYSTSGKPHSALSRRQPSHAVTLGDPRSKKHFGGSPRPPRTVRRTTPIAETDTQSGSTGRSERGQQNRNAGPPGTPQKLILKPGGHKQHTSC</sequence>
<protein>
    <submittedName>
        <fullName evidence="2">Uncharacterized protein</fullName>
    </submittedName>
</protein>
<proteinExistence type="predicted"/>
<feature type="region of interest" description="Disordered" evidence="1">
    <location>
        <begin position="42"/>
        <end position="380"/>
    </location>
</feature>
<dbReference type="Proteomes" id="UP001066276">
    <property type="component" value="Chromosome 8"/>
</dbReference>
<dbReference type="AlphaFoldDB" id="A0AAV7NMR8"/>
<feature type="compositionally biased region" description="Polar residues" evidence="1">
    <location>
        <begin position="268"/>
        <end position="279"/>
    </location>
</feature>
<evidence type="ECO:0000256" key="1">
    <source>
        <dbReference type="SAM" id="MobiDB-lite"/>
    </source>
</evidence>
<gene>
    <name evidence="2" type="ORF">NDU88_005039</name>
</gene>
<feature type="compositionally biased region" description="Polar residues" evidence="1">
    <location>
        <begin position="168"/>
        <end position="190"/>
    </location>
</feature>
<feature type="compositionally biased region" description="Basic and acidic residues" evidence="1">
    <location>
        <begin position="44"/>
        <end position="65"/>
    </location>
</feature>